<dbReference type="OMA" id="WIARSSK"/>
<proteinExistence type="predicted"/>
<organism evidence="1 2">
    <name type="scientific">Stegodyphus mimosarum</name>
    <name type="common">African social velvet spider</name>
    <dbReference type="NCBI Taxonomy" id="407821"/>
    <lineage>
        <taxon>Eukaryota</taxon>
        <taxon>Metazoa</taxon>
        <taxon>Ecdysozoa</taxon>
        <taxon>Arthropoda</taxon>
        <taxon>Chelicerata</taxon>
        <taxon>Arachnida</taxon>
        <taxon>Araneae</taxon>
        <taxon>Araneomorphae</taxon>
        <taxon>Entelegynae</taxon>
        <taxon>Eresoidea</taxon>
        <taxon>Eresidae</taxon>
        <taxon>Stegodyphus</taxon>
    </lineage>
</organism>
<evidence type="ECO:0000313" key="1">
    <source>
        <dbReference type="EMBL" id="KFM64066.1"/>
    </source>
</evidence>
<sequence>MSALLLPQSFQNIITREADGETVIRSNITSIEQCKKWVTEFSELTNTQWIARSSKPNATARLLFSKKYVCQHASYRKSTHVTGRRDKNCDCLASLLISVKLTTQ</sequence>
<protein>
    <submittedName>
        <fullName evidence="1">Uncharacterized protein</fullName>
    </submittedName>
</protein>
<accession>A0A087TG27</accession>
<dbReference type="PANTHER" id="PTHR35385:SF2">
    <property type="entry name" value="PROTEIN B, PUTATIVE-RELATED"/>
    <property type="match status" value="1"/>
</dbReference>
<dbReference type="OrthoDB" id="1902038at2759"/>
<name>A0A087TG27_STEMI</name>
<dbReference type="EMBL" id="KK115057">
    <property type="protein sequence ID" value="KFM64066.1"/>
    <property type="molecule type" value="Genomic_DNA"/>
</dbReference>
<dbReference type="AlphaFoldDB" id="A0A087TG27"/>
<evidence type="ECO:0000313" key="2">
    <source>
        <dbReference type="Proteomes" id="UP000054359"/>
    </source>
</evidence>
<feature type="non-terminal residue" evidence="1">
    <location>
        <position position="104"/>
    </location>
</feature>
<gene>
    <name evidence="1" type="ORF">X975_17446</name>
</gene>
<keyword evidence="2" id="KW-1185">Reference proteome</keyword>
<dbReference type="Proteomes" id="UP000054359">
    <property type="component" value="Unassembled WGS sequence"/>
</dbReference>
<reference evidence="1 2" key="1">
    <citation type="submission" date="2013-11" db="EMBL/GenBank/DDBJ databases">
        <title>Genome sequencing of Stegodyphus mimosarum.</title>
        <authorList>
            <person name="Bechsgaard J."/>
        </authorList>
    </citation>
    <scope>NUCLEOTIDE SEQUENCE [LARGE SCALE GENOMIC DNA]</scope>
</reference>
<dbReference type="PANTHER" id="PTHR35385">
    <property type="entry name" value="PROTEIN B, PUTATIVE-RELATED-RELATED"/>
    <property type="match status" value="1"/>
</dbReference>